<dbReference type="Proteomes" id="UP000321514">
    <property type="component" value="Unassembled WGS sequence"/>
</dbReference>
<dbReference type="GO" id="GO:0071972">
    <property type="term" value="F:peptidoglycan L,D-transpeptidase activity"/>
    <property type="evidence" value="ECO:0007669"/>
    <property type="project" value="TreeGrafter"/>
</dbReference>
<dbReference type="GO" id="GO:0008360">
    <property type="term" value="P:regulation of cell shape"/>
    <property type="evidence" value="ECO:0007669"/>
    <property type="project" value="UniProtKB-UniRule"/>
</dbReference>
<dbReference type="CDD" id="cd16913">
    <property type="entry name" value="YkuD_like"/>
    <property type="match status" value="1"/>
</dbReference>
<keyword evidence="14" id="KW-1185">Reference proteome</keyword>
<gene>
    <name evidence="12" type="ORF">MFU01_15550</name>
    <name evidence="13" type="ORF">SAMN05443572_102370</name>
</gene>
<dbReference type="InterPro" id="IPR038063">
    <property type="entry name" value="Transpep_catalytic_dom"/>
</dbReference>
<evidence type="ECO:0000256" key="6">
    <source>
        <dbReference type="ARBA" id="ARBA00022960"/>
    </source>
</evidence>
<sequence length="443" mass="46056">MTSPISRNGALTHPFPTDADPLLTPSSLGTHLPRASGNIVEPAPRQVSSIPVMRRPAHGIGTSQIEDTAVRAGVTRGDLTGSTSRQGLPPDPVTRATPWFGDRTRVSDVGELDAHSRTVASVEPGLTLPPSASPADAKARASRVSADDFGAMKPGPSSLVLQHDTTPRAGAVSGWGLSTWTPSPSPLGNARFTGVVQLSPVASGQEVLGPGSRGEGIRAVQGALLEMGFALHGGADGQFGPQTVRALRNFQVHASRTLPGVKVTGALDAATLKALDSLAPAPGARGQSRGIPPAVYEGQPVRVIVALREHRTFLYDSEGRLVDIFPNASGTQATPTRAGLKVVRSRLDQAAAEAAGARLWNDKHVFGTRILDLSWADGRHSAEELHGTNAPALLGMDVSHGCIRHSNEAIIVLHDALSAGDRVAIVEHVNDPHLGAVAPVPVS</sequence>
<evidence type="ECO:0000256" key="7">
    <source>
        <dbReference type="ARBA" id="ARBA00022984"/>
    </source>
</evidence>
<dbReference type="InterPro" id="IPR036366">
    <property type="entry name" value="PGBDSf"/>
</dbReference>
<dbReference type="PANTHER" id="PTHR30582:SF24">
    <property type="entry name" value="L,D-TRANSPEPTIDASE ERFK_SRFK-RELATED"/>
    <property type="match status" value="1"/>
</dbReference>
<dbReference type="Pfam" id="PF01471">
    <property type="entry name" value="PG_binding_1"/>
    <property type="match status" value="1"/>
</dbReference>
<reference evidence="13 14" key="1">
    <citation type="submission" date="2016-10" db="EMBL/GenBank/DDBJ databases">
        <authorList>
            <person name="Varghese N."/>
            <person name="Submissions S."/>
        </authorList>
    </citation>
    <scope>NUCLEOTIDE SEQUENCE [LARGE SCALE GENOMIC DNA]</scope>
    <source>
        <strain evidence="13 14">DSM 16525</strain>
    </source>
</reference>
<keyword evidence="4" id="KW-0808">Transferase</keyword>
<keyword evidence="5" id="KW-0378">Hydrolase</keyword>
<proteinExistence type="inferred from homology"/>
<dbReference type="Proteomes" id="UP000183760">
    <property type="component" value="Unassembled WGS sequence"/>
</dbReference>
<dbReference type="InterPro" id="IPR050979">
    <property type="entry name" value="LD-transpeptidase"/>
</dbReference>
<dbReference type="UniPathway" id="UPA00219"/>
<dbReference type="SUPFAM" id="SSF141523">
    <property type="entry name" value="L,D-transpeptidase catalytic domain-like"/>
    <property type="match status" value="1"/>
</dbReference>
<keyword evidence="3" id="KW-0328">Glycosyltransferase</keyword>
<evidence type="ECO:0000256" key="10">
    <source>
        <dbReference type="SAM" id="MobiDB-lite"/>
    </source>
</evidence>
<dbReference type="GO" id="GO:0005576">
    <property type="term" value="C:extracellular region"/>
    <property type="evidence" value="ECO:0007669"/>
    <property type="project" value="TreeGrafter"/>
</dbReference>
<feature type="domain" description="L,D-TPase catalytic" evidence="11">
    <location>
        <begin position="301"/>
        <end position="426"/>
    </location>
</feature>
<protein>
    <submittedName>
        <fullName evidence="13">Peptidoglycan binding domain-containing protein</fullName>
    </submittedName>
</protein>
<evidence type="ECO:0000313" key="12">
    <source>
        <dbReference type="EMBL" id="GEN06518.1"/>
    </source>
</evidence>
<feature type="region of interest" description="Disordered" evidence="10">
    <location>
        <begin position="1"/>
        <end position="46"/>
    </location>
</feature>
<dbReference type="Gene3D" id="1.10.101.10">
    <property type="entry name" value="PGBD-like superfamily/PGBD"/>
    <property type="match status" value="1"/>
</dbReference>
<keyword evidence="7 9" id="KW-0573">Peptidoglycan synthesis</keyword>
<reference evidence="12 15" key="2">
    <citation type="submission" date="2019-07" db="EMBL/GenBank/DDBJ databases">
        <title>Whole genome shotgun sequence of Myxococcus fulvus NBRC 100333.</title>
        <authorList>
            <person name="Hosoyama A."/>
            <person name="Uohara A."/>
            <person name="Ohji S."/>
            <person name="Ichikawa N."/>
        </authorList>
    </citation>
    <scope>NUCLEOTIDE SEQUENCE [LARGE SCALE GENOMIC DNA]</scope>
    <source>
        <strain evidence="12 15">NBRC 100333</strain>
    </source>
</reference>
<feature type="active site" description="Proton donor/acceptor" evidence="9">
    <location>
        <position position="386"/>
    </location>
</feature>
<evidence type="ECO:0000256" key="9">
    <source>
        <dbReference type="PROSITE-ProRule" id="PRU01373"/>
    </source>
</evidence>
<feature type="active site" description="Nucleophile" evidence="9">
    <location>
        <position position="402"/>
    </location>
</feature>
<evidence type="ECO:0000256" key="2">
    <source>
        <dbReference type="ARBA" id="ARBA00005992"/>
    </source>
</evidence>
<feature type="region of interest" description="Disordered" evidence="10">
    <location>
        <begin position="78"/>
        <end position="99"/>
    </location>
</feature>
<evidence type="ECO:0000259" key="11">
    <source>
        <dbReference type="PROSITE" id="PS52029"/>
    </source>
</evidence>
<keyword evidence="8 9" id="KW-0961">Cell wall biogenesis/degradation</keyword>
<accession>A0A511SZD1</accession>
<name>A0A511SZD1_MYXFU</name>
<dbReference type="InterPro" id="IPR005490">
    <property type="entry name" value="LD_TPept_cat_dom"/>
</dbReference>
<dbReference type="InterPro" id="IPR002477">
    <property type="entry name" value="Peptidoglycan-bd-like"/>
</dbReference>
<evidence type="ECO:0000313" key="14">
    <source>
        <dbReference type="Proteomes" id="UP000183760"/>
    </source>
</evidence>
<dbReference type="Gene3D" id="2.40.440.10">
    <property type="entry name" value="L,D-transpeptidase catalytic domain-like"/>
    <property type="match status" value="1"/>
</dbReference>
<evidence type="ECO:0000313" key="13">
    <source>
        <dbReference type="EMBL" id="SET46354.1"/>
    </source>
</evidence>
<dbReference type="SUPFAM" id="SSF47090">
    <property type="entry name" value="PGBD-like"/>
    <property type="match status" value="1"/>
</dbReference>
<dbReference type="EMBL" id="BJXR01000016">
    <property type="protein sequence ID" value="GEN06518.1"/>
    <property type="molecule type" value="Genomic_DNA"/>
</dbReference>
<dbReference type="STRING" id="1334629.MFUL124B02_33130"/>
<dbReference type="AlphaFoldDB" id="A0A511SZD1"/>
<dbReference type="PROSITE" id="PS52029">
    <property type="entry name" value="LD_TPASE"/>
    <property type="match status" value="1"/>
</dbReference>
<comment type="pathway">
    <text evidence="1 9">Cell wall biogenesis; peptidoglycan biosynthesis.</text>
</comment>
<evidence type="ECO:0000313" key="15">
    <source>
        <dbReference type="Proteomes" id="UP000321514"/>
    </source>
</evidence>
<comment type="caution">
    <text evidence="12">The sequence shown here is derived from an EMBL/GenBank/DDBJ whole genome shotgun (WGS) entry which is preliminary data.</text>
</comment>
<dbReference type="GO" id="GO:0016757">
    <property type="term" value="F:glycosyltransferase activity"/>
    <property type="evidence" value="ECO:0007669"/>
    <property type="project" value="UniProtKB-KW"/>
</dbReference>
<dbReference type="EMBL" id="FOIB01000002">
    <property type="protein sequence ID" value="SET46354.1"/>
    <property type="molecule type" value="Genomic_DNA"/>
</dbReference>
<dbReference type="GO" id="GO:0071555">
    <property type="term" value="P:cell wall organization"/>
    <property type="evidence" value="ECO:0007669"/>
    <property type="project" value="UniProtKB-UniRule"/>
</dbReference>
<evidence type="ECO:0000256" key="4">
    <source>
        <dbReference type="ARBA" id="ARBA00022679"/>
    </source>
</evidence>
<evidence type="ECO:0000256" key="5">
    <source>
        <dbReference type="ARBA" id="ARBA00022801"/>
    </source>
</evidence>
<evidence type="ECO:0000256" key="1">
    <source>
        <dbReference type="ARBA" id="ARBA00004752"/>
    </source>
</evidence>
<comment type="similarity">
    <text evidence="2">Belongs to the YkuD family.</text>
</comment>
<dbReference type="InterPro" id="IPR036365">
    <property type="entry name" value="PGBD-like_sf"/>
</dbReference>
<evidence type="ECO:0000256" key="8">
    <source>
        <dbReference type="ARBA" id="ARBA00023316"/>
    </source>
</evidence>
<dbReference type="GO" id="GO:0018104">
    <property type="term" value="P:peptidoglycan-protein cross-linking"/>
    <property type="evidence" value="ECO:0007669"/>
    <property type="project" value="TreeGrafter"/>
</dbReference>
<organism evidence="12 15">
    <name type="scientific">Myxococcus fulvus</name>
    <dbReference type="NCBI Taxonomy" id="33"/>
    <lineage>
        <taxon>Bacteria</taxon>
        <taxon>Pseudomonadati</taxon>
        <taxon>Myxococcota</taxon>
        <taxon>Myxococcia</taxon>
        <taxon>Myxococcales</taxon>
        <taxon>Cystobacterineae</taxon>
        <taxon>Myxococcaceae</taxon>
        <taxon>Myxococcus</taxon>
    </lineage>
</organism>
<keyword evidence="6 9" id="KW-0133">Cell shape</keyword>
<dbReference type="PANTHER" id="PTHR30582">
    <property type="entry name" value="L,D-TRANSPEPTIDASE"/>
    <property type="match status" value="1"/>
</dbReference>
<evidence type="ECO:0000256" key="3">
    <source>
        <dbReference type="ARBA" id="ARBA00022676"/>
    </source>
</evidence>
<dbReference type="Pfam" id="PF03734">
    <property type="entry name" value="YkuD"/>
    <property type="match status" value="1"/>
</dbReference>